<evidence type="ECO:0000256" key="11">
    <source>
        <dbReference type="PROSITE-ProRule" id="PRU00169"/>
    </source>
</evidence>
<dbReference type="Pfam" id="PF00072">
    <property type="entry name" value="Response_reg"/>
    <property type="match status" value="1"/>
</dbReference>
<dbReference type="PANTHER" id="PTHR45339:SF1">
    <property type="entry name" value="HYBRID SIGNAL TRANSDUCTION HISTIDINE KINASE J"/>
    <property type="match status" value="1"/>
</dbReference>
<comment type="caution">
    <text evidence="14">The sequence shown here is derived from an EMBL/GenBank/DDBJ whole genome shotgun (WGS) entry which is preliminary data.</text>
</comment>
<evidence type="ECO:0000256" key="3">
    <source>
        <dbReference type="ARBA" id="ARBA00022553"/>
    </source>
</evidence>
<keyword evidence="15" id="KW-1185">Reference proteome</keyword>
<evidence type="ECO:0000256" key="7">
    <source>
        <dbReference type="ARBA" id="ARBA00022989"/>
    </source>
</evidence>
<dbReference type="InterPro" id="IPR008207">
    <property type="entry name" value="Sig_transdc_His_kin_Hpt_dom"/>
</dbReference>
<dbReference type="SUPFAM" id="SSF47226">
    <property type="entry name" value="Histidine-containing phosphotransfer domain, HPT domain"/>
    <property type="match status" value="1"/>
</dbReference>
<keyword evidence="7" id="KW-1133">Transmembrane helix</keyword>
<protein>
    <submittedName>
        <fullName evidence="14">Hpt domain-containing protein</fullName>
    </submittedName>
</protein>
<evidence type="ECO:0000256" key="2">
    <source>
        <dbReference type="ARBA" id="ARBA00022475"/>
    </source>
</evidence>
<dbReference type="PROSITE" id="PS50110">
    <property type="entry name" value="RESPONSE_REGULATORY"/>
    <property type="match status" value="1"/>
</dbReference>
<evidence type="ECO:0000256" key="10">
    <source>
        <dbReference type="PROSITE-ProRule" id="PRU00110"/>
    </source>
</evidence>
<evidence type="ECO:0000256" key="4">
    <source>
        <dbReference type="ARBA" id="ARBA00022692"/>
    </source>
</evidence>
<evidence type="ECO:0000256" key="8">
    <source>
        <dbReference type="ARBA" id="ARBA00023012"/>
    </source>
</evidence>
<dbReference type="PROSITE" id="PS50894">
    <property type="entry name" value="HPT"/>
    <property type="match status" value="1"/>
</dbReference>
<dbReference type="SUPFAM" id="SSF52172">
    <property type="entry name" value="CheY-like"/>
    <property type="match status" value="1"/>
</dbReference>
<dbReference type="Gene3D" id="3.40.50.2300">
    <property type="match status" value="1"/>
</dbReference>
<dbReference type="InterPro" id="IPR011006">
    <property type="entry name" value="CheY-like_superfamily"/>
</dbReference>
<sequence>ETSPGREVGQLRLGMNAYVQTTQQWREFEQLHQLSRLPIVAMTANVMPEHRERCLQSGMDDMIHKPFTRDELYQVLCRCILQKESVNAPISDTERETDAGVLKQPEEKGKILDTRLCEELKDTFDSNTLDNLLTTFLKRLDIRGERLAAALKAGERDVFCQEAHSLKGAAASLGCTAIAALANRLEALALVDLGSELELSLQQLPALEKSTQLALEQAGMLSSLKSNSDIR</sequence>
<comment type="subcellular location">
    <subcellularLocation>
        <location evidence="1">Cell membrane</location>
        <topology evidence="1">Multi-pass membrane protein</topology>
    </subcellularLocation>
</comment>
<keyword evidence="6" id="KW-0067">ATP-binding</keyword>
<reference evidence="14 15" key="1">
    <citation type="submission" date="2020-07" db="EMBL/GenBank/DDBJ databases">
        <title>Halophilic bacteria isolated from french cheeses.</title>
        <authorList>
            <person name="Kothe C.I."/>
            <person name="Farah-Kraiem B."/>
            <person name="Renault P."/>
            <person name="Dridi B."/>
        </authorList>
    </citation>
    <scope>NUCLEOTIDE SEQUENCE [LARGE SCALE GENOMIC DNA]</scope>
    <source>
        <strain evidence="14 15">FME20</strain>
    </source>
</reference>
<feature type="non-terminal residue" evidence="14">
    <location>
        <position position="1"/>
    </location>
</feature>
<name>A0ABR9FXV2_9GAMM</name>
<evidence type="ECO:0000259" key="12">
    <source>
        <dbReference type="PROSITE" id="PS50110"/>
    </source>
</evidence>
<comment type="caution">
    <text evidence="11">Lacks conserved residue(s) required for the propagation of feature annotation.</text>
</comment>
<dbReference type="InterPro" id="IPR036641">
    <property type="entry name" value="HPT_dom_sf"/>
</dbReference>
<evidence type="ECO:0000256" key="6">
    <source>
        <dbReference type="ARBA" id="ARBA00022840"/>
    </source>
</evidence>
<dbReference type="Gene3D" id="1.20.120.160">
    <property type="entry name" value="HPT domain"/>
    <property type="match status" value="1"/>
</dbReference>
<keyword evidence="5" id="KW-0547">Nucleotide-binding</keyword>
<evidence type="ECO:0000313" key="15">
    <source>
        <dbReference type="Proteomes" id="UP001645038"/>
    </source>
</evidence>
<dbReference type="Pfam" id="PF01627">
    <property type="entry name" value="Hpt"/>
    <property type="match status" value="1"/>
</dbReference>
<keyword evidence="9" id="KW-0472">Membrane</keyword>
<dbReference type="CDD" id="cd17546">
    <property type="entry name" value="REC_hyHK_CKI1_RcsC-like"/>
    <property type="match status" value="1"/>
</dbReference>
<feature type="domain" description="HPt" evidence="13">
    <location>
        <begin position="125"/>
        <end position="224"/>
    </location>
</feature>
<feature type="modified residue" description="Phosphohistidine" evidence="10">
    <location>
        <position position="164"/>
    </location>
</feature>
<evidence type="ECO:0000256" key="5">
    <source>
        <dbReference type="ARBA" id="ARBA00022741"/>
    </source>
</evidence>
<organism evidence="14 15">
    <name type="scientific">Halomonas colorata</name>
    <dbReference type="NCBI Taxonomy" id="2742615"/>
    <lineage>
        <taxon>Bacteria</taxon>
        <taxon>Pseudomonadati</taxon>
        <taxon>Pseudomonadota</taxon>
        <taxon>Gammaproteobacteria</taxon>
        <taxon>Oceanospirillales</taxon>
        <taxon>Halomonadaceae</taxon>
        <taxon>Halomonas</taxon>
    </lineage>
</organism>
<evidence type="ECO:0000256" key="1">
    <source>
        <dbReference type="ARBA" id="ARBA00004651"/>
    </source>
</evidence>
<dbReference type="PANTHER" id="PTHR45339">
    <property type="entry name" value="HYBRID SIGNAL TRANSDUCTION HISTIDINE KINASE J"/>
    <property type="match status" value="1"/>
</dbReference>
<dbReference type="EMBL" id="RRZB01000017">
    <property type="protein sequence ID" value="MBE0463471.1"/>
    <property type="molecule type" value="Genomic_DNA"/>
</dbReference>
<gene>
    <name evidence="14" type="ORF">EI547_08375</name>
</gene>
<accession>A0ABR9FXV2</accession>
<dbReference type="Proteomes" id="UP001645038">
    <property type="component" value="Unassembled WGS sequence"/>
</dbReference>
<proteinExistence type="predicted"/>
<keyword evidence="3 10" id="KW-0597">Phosphoprotein</keyword>
<dbReference type="InterPro" id="IPR001789">
    <property type="entry name" value="Sig_transdc_resp-reg_receiver"/>
</dbReference>
<dbReference type="RefSeq" id="WP_192537998.1">
    <property type="nucleotide sequence ID" value="NZ_RRZB01000017.1"/>
</dbReference>
<keyword evidence="4" id="KW-0812">Transmembrane</keyword>
<evidence type="ECO:0000256" key="9">
    <source>
        <dbReference type="ARBA" id="ARBA00023136"/>
    </source>
</evidence>
<keyword evidence="2" id="KW-1003">Cell membrane</keyword>
<keyword evidence="8" id="KW-0902">Two-component regulatory system</keyword>
<feature type="domain" description="Response regulatory" evidence="12">
    <location>
        <begin position="1"/>
        <end position="80"/>
    </location>
</feature>
<evidence type="ECO:0000313" key="14">
    <source>
        <dbReference type="EMBL" id="MBE0463471.1"/>
    </source>
</evidence>
<evidence type="ECO:0000259" key="13">
    <source>
        <dbReference type="PROSITE" id="PS50894"/>
    </source>
</evidence>